<keyword evidence="3" id="KW-1185">Reference proteome</keyword>
<dbReference type="AlphaFoldDB" id="A0AA96GHV5"/>
<evidence type="ECO:0000313" key="3">
    <source>
        <dbReference type="Proteomes" id="UP001302719"/>
    </source>
</evidence>
<evidence type="ECO:0000259" key="1">
    <source>
        <dbReference type="Pfam" id="PF13767"/>
    </source>
</evidence>
<dbReference type="Proteomes" id="UP001302719">
    <property type="component" value="Chromosome"/>
</dbReference>
<protein>
    <submittedName>
        <fullName evidence="2">DUF4168 domain-containing protein</fullName>
    </submittedName>
</protein>
<reference evidence="2 3" key="1">
    <citation type="submission" date="2023-01" db="EMBL/GenBank/DDBJ databases">
        <title>Cultivation and genomic characterization of new, ubiquitous marine nitrite-oxidizing bacteria from the Nitrospirales.</title>
        <authorList>
            <person name="Mueller A.J."/>
            <person name="Daebeler A."/>
            <person name="Herbold C.W."/>
            <person name="Kirkegaard R.H."/>
            <person name="Daims H."/>
        </authorList>
    </citation>
    <scope>NUCLEOTIDE SEQUENCE [LARGE SCALE GENOMIC DNA]</scope>
    <source>
        <strain evidence="2 3">VA</strain>
    </source>
</reference>
<dbReference type="Pfam" id="PF13767">
    <property type="entry name" value="DUF4168"/>
    <property type="match status" value="1"/>
</dbReference>
<name>A0AA96GHV5_9BACT</name>
<sequence length="130" mass="14481">MNSMATSLQKLSVLLVIPSLCGLGLFSVVQAQNVNSQPQKVESQLIGPNLEPFAEAYKEISEIHTTYKERIIQAGDPTKSEALQEEANRKMSQAVTDHGLTIKDYNTIFQSIQNDPALKEEFMTVLNRTQ</sequence>
<organism evidence="2 3">
    <name type="scientific">Candidatus Nitrospira allomarina</name>
    <dbReference type="NCBI Taxonomy" id="3020900"/>
    <lineage>
        <taxon>Bacteria</taxon>
        <taxon>Pseudomonadati</taxon>
        <taxon>Nitrospirota</taxon>
        <taxon>Nitrospiria</taxon>
        <taxon>Nitrospirales</taxon>
        <taxon>Nitrospiraceae</taxon>
        <taxon>Nitrospira</taxon>
    </lineage>
</organism>
<evidence type="ECO:0000313" key="2">
    <source>
        <dbReference type="EMBL" id="WNM58774.1"/>
    </source>
</evidence>
<gene>
    <name evidence="2" type="ORF">PP769_03120</name>
</gene>
<accession>A0AA96GHV5</accession>
<dbReference type="EMBL" id="CP116967">
    <property type="protein sequence ID" value="WNM58774.1"/>
    <property type="molecule type" value="Genomic_DNA"/>
</dbReference>
<dbReference type="RefSeq" id="WP_312645027.1">
    <property type="nucleotide sequence ID" value="NZ_CP116967.1"/>
</dbReference>
<feature type="domain" description="DUF4168" evidence="1">
    <location>
        <begin position="50"/>
        <end position="121"/>
    </location>
</feature>
<proteinExistence type="predicted"/>
<dbReference type="InterPro" id="IPR025433">
    <property type="entry name" value="DUF4168"/>
</dbReference>
<dbReference type="KEGG" id="nall:PP769_03120"/>